<dbReference type="AlphaFoldDB" id="A0A2G2XZA9"/>
<dbReference type="OMA" id="YNTNIYR"/>
<accession>A0A2G2XZA9</accession>
<dbReference type="Proteomes" id="UP000222542">
    <property type="component" value="Unassembled WGS sequence"/>
</dbReference>
<reference evidence="1 2" key="2">
    <citation type="journal article" date="2017" name="Genome Biol.">
        <title>New reference genome sequences of hot pepper reveal the massive evolution of plant disease-resistance genes by retroduplication.</title>
        <authorList>
            <person name="Kim S."/>
            <person name="Park J."/>
            <person name="Yeom S.I."/>
            <person name="Kim Y.M."/>
            <person name="Seo E."/>
            <person name="Kim K.T."/>
            <person name="Kim M.S."/>
            <person name="Lee J.M."/>
            <person name="Cheong K."/>
            <person name="Shin H.S."/>
            <person name="Kim S.B."/>
            <person name="Han K."/>
            <person name="Lee J."/>
            <person name="Park M."/>
            <person name="Lee H.A."/>
            <person name="Lee H.Y."/>
            <person name="Lee Y."/>
            <person name="Oh S."/>
            <person name="Lee J.H."/>
            <person name="Choi E."/>
            <person name="Choi E."/>
            <person name="Lee S.E."/>
            <person name="Jeon J."/>
            <person name="Kim H."/>
            <person name="Choi G."/>
            <person name="Song H."/>
            <person name="Lee J."/>
            <person name="Lee S.C."/>
            <person name="Kwon J.K."/>
            <person name="Lee H.Y."/>
            <person name="Koo N."/>
            <person name="Hong Y."/>
            <person name="Kim R.W."/>
            <person name="Kang W.H."/>
            <person name="Huh J.H."/>
            <person name="Kang B.C."/>
            <person name="Yang T.J."/>
            <person name="Lee Y.H."/>
            <person name="Bennetzen J.L."/>
            <person name="Choi D."/>
        </authorList>
    </citation>
    <scope>NUCLEOTIDE SEQUENCE [LARGE SCALE GENOMIC DNA]</scope>
    <source>
        <strain evidence="2">cv. CM334</strain>
    </source>
</reference>
<evidence type="ECO:0000313" key="2">
    <source>
        <dbReference type="Proteomes" id="UP000222542"/>
    </source>
</evidence>
<dbReference type="EMBL" id="AYRZ02000068">
    <property type="protein sequence ID" value="PHT62661.1"/>
    <property type="molecule type" value="Genomic_DNA"/>
</dbReference>
<evidence type="ECO:0000313" key="1">
    <source>
        <dbReference type="EMBL" id="PHT62661.1"/>
    </source>
</evidence>
<reference evidence="1 2" key="1">
    <citation type="journal article" date="2014" name="Nat. Genet.">
        <title>Genome sequence of the hot pepper provides insights into the evolution of pungency in Capsicum species.</title>
        <authorList>
            <person name="Kim S."/>
            <person name="Park M."/>
            <person name="Yeom S.I."/>
            <person name="Kim Y.M."/>
            <person name="Lee J.M."/>
            <person name="Lee H.A."/>
            <person name="Seo E."/>
            <person name="Choi J."/>
            <person name="Cheong K."/>
            <person name="Kim K.T."/>
            <person name="Jung K."/>
            <person name="Lee G.W."/>
            <person name="Oh S.K."/>
            <person name="Bae C."/>
            <person name="Kim S.B."/>
            <person name="Lee H.Y."/>
            <person name="Kim S.Y."/>
            <person name="Kim M.S."/>
            <person name="Kang B.C."/>
            <person name="Jo Y.D."/>
            <person name="Yang H.B."/>
            <person name="Jeong H.J."/>
            <person name="Kang W.H."/>
            <person name="Kwon J.K."/>
            <person name="Shin C."/>
            <person name="Lim J.Y."/>
            <person name="Park J.H."/>
            <person name="Huh J.H."/>
            <person name="Kim J.S."/>
            <person name="Kim B.D."/>
            <person name="Cohen O."/>
            <person name="Paran I."/>
            <person name="Suh M.C."/>
            <person name="Lee S.B."/>
            <person name="Kim Y.K."/>
            <person name="Shin Y."/>
            <person name="Noh S.J."/>
            <person name="Park J."/>
            <person name="Seo Y.S."/>
            <person name="Kwon S.Y."/>
            <person name="Kim H.A."/>
            <person name="Park J.M."/>
            <person name="Kim H.J."/>
            <person name="Choi S.B."/>
            <person name="Bosland P.W."/>
            <person name="Reeves G."/>
            <person name="Jo S.H."/>
            <person name="Lee B.W."/>
            <person name="Cho H.T."/>
            <person name="Choi H.S."/>
            <person name="Lee M.S."/>
            <person name="Yu Y."/>
            <person name="Do Choi Y."/>
            <person name="Park B.S."/>
            <person name="van Deynze A."/>
            <person name="Ashrafi H."/>
            <person name="Hill T."/>
            <person name="Kim W.T."/>
            <person name="Pai H.S."/>
            <person name="Ahn H.K."/>
            <person name="Yeam I."/>
            <person name="Giovannoni J.J."/>
            <person name="Rose J.K."/>
            <person name="Sorensen I."/>
            <person name="Lee S.J."/>
            <person name="Kim R.W."/>
            <person name="Choi I.Y."/>
            <person name="Choi B.S."/>
            <person name="Lim J.S."/>
            <person name="Lee Y.H."/>
            <person name="Choi D."/>
        </authorList>
    </citation>
    <scope>NUCLEOTIDE SEQUENCE [LARGE SCALE GENOMIC DNA]</scope>
    <source>
        <strain evidence="2">cv. CM334</strain>
    </source>
</reference>
<dbReference type="Gramene" id="PHT62661">
    <property type="protein sequence ID" value="PHT62661"/>
    <property type="gene ID" value="T459_33499"/>
</dbReference>
<proteinExistence type="predicted"/>
<name>A0A2G2XZA9_CAPAN</name>
<keyword evidence="2" id="KW-1185">Reference proteome</keyword>
<organism evidence="1 2">
    <name type="scientific">Capsicum annuum</name>
    <name type="common">Capsicum pepper</name>
    <dbReference type="NCBI Taxonomy" id="4072"/>
    <lineage>
        <taxon>Eukaryota</taxon>
        <taxon>Viridiplantae</taxon>
        <taxon>Streptophyta</taxon>
        <taxon>Embryophyta</taxon>
        <taxon>Tracheophyta</taxon>
        <taxon>Spermatophyta</taxon>
        <taxon>Magnoliopsida</taxon>
        <taxon>eudicotyledons</taxon>
        <taxon>Gunneridae</taxon>
        <taxon>Pentapetalae</taxon>
        <taxon>asterids</taxon>
        <taxon>lamiids</taxon>
        <taxon>Solanales</taxon>
        <taxon>Solanaceae</taxon>
        <taxon>Solanoideae</taxon>
        <taxon>Capsiceae</taxon>
        <taxon>Capsicum</taxon>
    </lineage>
</organism>
<protein>
    <submittedName>
        <fullName evidence="1">Uncharacterized protein</fullName>
    </submittedName>
</protein>
<sequence length="91" mass="10520">MSWSMFFSEADSITKELLELGEFEWLGGIDLFGEQTVGEVPELSVPHSYNTNIYRPTKYNMPNKKPRIEIPDEDDYFTIQILVELPTSRSS</sequence>
<comment type="caution">
    <text evidence="1">The sequence shown here is derived from an EMBL/GenBank/DDBJ whole genome shotgun (WGS) entry which is preliminary data.</text>
</comment>
<gene>
    <name evidence="1" type="ORF">T459_33499</name>
</gene>